<reference evidence="10 11" key="1">
    <citation type="submission" date="2020-08" db="EMBL/GenBank/DDBJ databases">
        <title>Genomic Encyclopedia of Type Strains, Phase IV (KMG-IV): sequencing the most valuable type-strain genomes for metagenomic binning, comparative biology and taxonomic classification.</title>
        <authorList>
            <person name="Goeker M."/>
        </authorList>
    </citation>
    <scope>NUCLEOTIDE SEQUENCE [LARGE SCALE GENOMIC DNA]</scope>
    <source>
        <strain evidence="10 11">DSM 17328</strain>
    </source>
</reference>
<comment type="caution">
    <text evidence="10">The sequence shown here is derived from an EMBL/GenBank/DDBJ whole genome shotgun (WGS) entry which is preliminary data.</text>
</comment>
<dbReference type="Proteomes" id="UP000566324">
    <property type="component" value="Unassembled WGS sequence"/>
</dbReference>
<feature type="transmembrane region" description="Helical" evidence="9">
    <location>
        <begin position="44"/>
        <end position="64"/>
    </location>
</feature>
<evidence type="ECO:0000256" key="8">
    <source>
        <dbReference type="ARBA" id="ARBA00045636"/>
    </source>
</evidence>
<dbReference type="Pfam" id="PF13520">
    <property type="entry name" value="AA_permease_2"/>
    <property type="match status" value="1"/>
</dbReference>
<evidence type="ECO:0000256" key="7">
    <source>
        <dbReference type="ARBA" id="ARBA00023136"/>
    </source>
</evidence>
<comment type="function">
    <text evidence="8">Major component of the acid-resistance (AR) system allowing enteric pathogens to survive the acidic environment in the stomach. Exchanges extracellular arginine for its intracellular decarboxylation product agmatine (Agm) thereby expelling intracellular protons. Probably undergoes several conformational states in order to translocate the substrate across the membrane; keeps the substrate accessible to only 1 side of the membrane at a time by opening and closing 3 membrane-internal gates.</text>
</comment>
<feature type="transmembrane region" description="Helical" evidence="9">
    <location>
        <begin position="271"/>
        <end position="298"/>
    </location>
</feature>
<dbReference type="GO" id="GO:0022857">
    <property type="term" value="F:transmembrane transporter activity"/>
    <property type="evidence" value="ECO:0007669"/>
    <property type="project" value="InterPro"/>
</dbReference>
<keyword evidence="11" id="KW-1185">Reference proteome</keyword>
<feature type="transmembrane region" description="Helical" evidence="9">
    <location>
        <begin position="190"/>
        <end position="209"/>
    </location>
</feature>
<dbReference type="EMBL" id="JACHNZ010000027">
    <property type="protein sequence ID" value="MBB4632774.1"/>
    <property type="molecule type" value="Genomic_DNA"/>
</dbReference>
<feature type="transmembrane region" description="Helical" evidence="9">
    <location>
        <begin position="154"/>
        <end position="175"/>
    </location>
</feature>
<name>A0A7W7B2Q3_9SPHN</name>
<evidence type="ECO:0000256" key="3">
    <source>
        <dbReference type="ARBA" id="ARBA00021069"/>
    </source>
</evidence>
<dbReference type="PANTHER" id="PTHR42770:SF18">
    <property type="entry name" value="ARGININE_AGMATINE ANTIPORTER"/>
    <property type="match status" value="1"/>
</dbReference>
<feature type="transmembrane region" description="Helical" evidence="9">
    <location>
        <begin position="387"/>
        <end position="405"/>
    </location>
</feature>
<feature type="transmembrane region" description="Helical" evidence="9">
    <location>
        <begin position="85"/>
        <end position="113"/>
    </location>
</feature>
<evidence type="ECO:0000313" key="10">
    <source>
        <dbReference type="EMBL" id="MBB4632774.1"/>
    </source>
</evidence>
<organism evidence="10 11">
    <name type="scientific">Sphingosinicella soli</name>
    <dbReference type="NCBI Taxonomy" id="333708"/>
    <lineage>
        <taxon>Bacteria</taxon>
        <taxon>Pseudomonadati</taxon>
        <taxon>Pseudomonadota</taxon>
        <taxon>Alphaproteobacteria</taxon>
        <taxon>Sphingomonadales</taxon>
        <taxon>Sphingosinicellaceae</taxon>
        <taxon>Sphingosinicella</taxon>
    </lineage>
</organism>
<protein>
    <recommendedName>
        <fullName evidence="3">Arginine/agmatine antiporter</fullName>
    </recommendedName>
</protein>
<dbReference type="RefSeq" id="WP_184069786.1">
    <property type="nucleotide sequence ID" value="NZ_JACHNZ010000027.1"/>
</dbReference>
<dbReference type="Gene3D" id="1.20.1740.10">
    <property type="entry name" value="Amino acid/polyamine transporter I"/>
    <property type="match status" value="1"/>
</dbReference>
<evidence type="ECO:0000256" key="6">
    <source>
        <dbReference type="ARBA" id="ARBA00022989"/>
    </source>
</evidence>
<evidence type="ECO:0000256" key="2">
    <source>
        <dbReference type="ARBA" id="ARBA00008220"/>
    </source>
</evidence>
<feature type="transmembrane region" description="Helical" evidence="9">
    <location>
        <begin position="411"/>
        <end position="429"/>
    </location>
</feature>
<keyword evidence="4" id="KW-1003">Cell membrane</keyword>
<dbReference type="PANTHER" id="PTHR42770">
    <property type="entry name" value="AMINO ACID TRANSPORTER-RELATED"/>
    <property type="match status" value="1"/>
</dbReference>
<evidence type="ECO:0000256" key="4">
    <source>
        <dbReference type="ARBA" id="ARBA00022475"/>
    </source>
</evidence>
<feature type="transmembrane region" description="Helical" evidence="9">
    <location>
        <begin position="351"/>
        <end position="375"/>
    </location>
</feature>
<accession>A0A7W7B2Q3</accession>
<keyword evidence="6 9" id="KW-1133">Transmembrane helix</keyword>
<dbReference type="AlphaFoldDB" id="A0A7W7B2Q3"/>
<evidence type="ECO:0000313" key="11">
    <source>
        <dbReference type="Proteomes" id="UP000566324"/>
    </source>
</evidence>
<sequence>MNDKTPAARPLGFWMALALVMGNMIGSGVYMLPASLAPFGWNAVFGWGLTIAGSLCLAYVFASLAREMPTAGGPHGFVEAAFGHLPAFMISWSYIISILVSIAALATAGVSYLSAFAPGIGATAGAPAALAVSLLWAIILLNMRGAGAAGRFQIVTLGLKLLPLIAIVIIAAGVFADGTPPATPYVADTISMSAINATAALTLWAMLGFESACVPQDKVDRPHITIPRATMAGTLIVGVIYLVVCTAVIMLMPAETVAQSNAPFADVIAGYWGEGAALAVALFAAVSAIGALNGWILLTGEYPRSMAQKGDFPQLFGKVNARGAPVRGIVIGGILITLLVLSNYTRTMSGLFTFMALLSTSATLVLYFACAAAAVRLMLQKRLTTTPMLAVLTPLGLIYAVWTFQGAGAEANGWAFVLLVAGLPVYLLVRRQKAARSVQGGATNP</sequence>
<dbReference type="GO" id="GO:0005886">
    <property type="term" value="C:plasma membrane"/>
    <property type="evidence" value="ECO:0007669"/>
    <property type="project" value="UniProtKB-SubCell"/>
</dbReference>
<gene>
    <name evidence="10" type="ORF">GGQ98_002401</name>
</gene>
<keyword evidence="5 9" id="KW-0812">Transmembrane</keyword>
<feature type="transmembrane region" description="Helical" evidence="9">
    <location>
        <begin position="229"/>
        <end position="251"/>
    </location>
</feature>
<keyword evidence="7 9" id="KW-0472">Membrane</keyword>
<dbReference type="InterPro" id="IPR002293">
    <property type="entry name" value="AA/rel_permease1"/>
</dbReference>
<dbReference type="InterPro" id="IPR050367">
    <property type="entry name" value="APC_superfamily"/>
</dbReference>
<comment type="subcellular location">
    <subcellularLocation>
        <location evidence="1">Cell membrane</location>
        <topology evidence="1">Multi-pass membrane protein</topology>
    </subcellularLocation>
</comment>
<proteinExistence type="inferred from homology"/>
<evidence type="ECO:0000256" key="9">
    <source>
        <dbReference type="SAM" id="Phobius"/>
    </source>
</evidence>
<feature type="transmembrane region" description="Helical" evidence="9">
    <location>
        <begin position="12"/>
        <end position="32"/>
    </location>
</feature>
<feature type="transmembrane region" description="Helical" evidence="9">
    <location>
        <begin position="119"/>
        <end position="142"/>
    </location>
</feature>
<comment type="similarity">
    <text evidence="2">Belongs to the amino acid-polyamine-organocation (APC) superfamily. Basic amino acid/polyamine antiporter (APA) (TC 2.A.3.2) family.</text>
</comment>
<evidence type="ECO:0000256" key="1">
    <source>
        <dbReference type="ARBA" id="ARBA00004651"/>
    </source>
</evidence>
<evidence type="ECO:0000256" key="5">
    <source>
        <dbReference type="ARBA" id="ARBA00022692"/>
    </source>
</evidence>
<dbReference type="PIRSF" id="PIRSF006060">
    <property type="entry name" value="AA_transporter"/>
    <property type="match status" value="1"/>
</dbReference>
<feature type="transmembrane region" description="Helical" evidence="9">
    <location>
        <begin position="324"/>
        <end position="345"/>
    </location>
</feature>